<protein>
    <recommendedName>
        <fullName evidence="2">Apple domain-containing protein</fullName>
    </recommendedName>
</protein>
<keyword evidence="1" id="KW-0732">Signal</keyword>
<evidence type="ECO:0000256" key="1">
    <source>
        <dbReference type="SAM" id="SignalP"/>
    </source>
</evidence>
<comment type="caution">
    <text evidence="3">The sequence shown here is derived from an EMBL/GenBank/DDBJ whole genome shotgun (WGS) entry which is preliminary data.</text>
</comment>
<keyword evidence="4" id="KW-1185">Reference proteome</keyword>
<feature type="chain" id="PRO_5042951439" description="Apple domain-containing protein" evidence="1">
    <location>
        <begin position="24"/>
        <end position="236"/>
    </location>
</feature>
<gene>
    <name evidence="3" type="ORF">V1264_005500</name>
</gene>
<dbReference type="InterPro" id="IPR003609">
    <property type="entry name" value="Pan_app"/>
</dbReference>
<evidence type="ECO:0000313" key="4">
    <source>
        <dbReference type="Proteomes" id="UP001374579"/>
    </source>
</evidence>
<evidence type="ECO:0000259" key="2">
    <source>
        <dbReference type="PROSITE" id="PS50948"/>
    </source>
</evidence>
<organism evidence="3 4">
    <name type="scientific">Littorina saxatilis</name>
    <dbReference type="NCBI Taxonomy" id="31220"/>
    <lineage>
        <taxon>Eukaryota</taxon>
        <taxon>Metazoa</taxon>
        <taxon>Spiralia</taxon>
        <taxon>Lophotrochozoa</taxon>
        <taxon>Mollusca</taxon>
        <taxon>Gastropoda</taxon>
        <taxon>Caenogastropoda</taxon>
        <taxon>Littorinimorpha</taxon>
        <taxon>Littorinoidea</taxon>
        <taxon>Littorinidae</taxon>
        <taxon>Littorina</taxon>
    </lineage>
</organism>
<sequence>MPVSKPLATVFIVFILHVHLVTSQVRSAVFSRQTGLAGVLFTEHILFSSKEVAKGACASRCLQTARCLSFTFTGVNCQGHGKMMVFSDVSITEVGAETFAVKEKEEWLQNSCSIDADCSNIANVRCRRNTCVCTPGYFYSESLNQCVTDCAVSSLTPNFILYDHAGIIGHNVEEQDYVHVDVESCNAACVQYGSCLTTDWNSDTTKCNLQVVTALTDPGSYQDNEVDWLLSQRNCQ</sequence>
<feature type="domain" description="Apple" evidence="2">
    <location>
        <begin position="150"/>
        <end position="235"/>
    </location>
</feature>
<dbReference type="PROSITE" id="PS50948">
    <property type="entry name" value="PAN"/>
    <property type="match status" value="1"/>
</dbReference>
<feature type="signal peptide" evidence="1">
    <location>
        <begin position="1"/>
        <end position="23"/>
    </location>
</feature>
<proteinExistence type="predicted"/>
<evidence type="ECO:0000313" key="3">
    <source>
        <dbReference type="EMBL" id="KAK7096169.1"/>
    </source>
</evidence>
<dbReference type="AlphaFoldDB" id="A0AAN9G659"/>
<reference evidence="3 4" key="1">
    <citation type="submission" date="2024-02" db="EMBL/GenBank/DDBJ databases">
        <title>Chromosome-scale genome assembly of the rough periwinkle Littorina saxatilis.</title>
        <authorList>
            <person name="De Jode A."/>
            <person name="Faria R."/>
            <person name="Formenti G."/>
            <person name="Sims Y."/>
            <person name="Smith T.P."/>
            <person name="Tracey A."/>
            <person name="Wood J.M.D."/>
            <person name="Zagrodzka Z.B."/>
            <person name="Johannesson K."/>
            <person name="Butlin R.K."/>
            <person name="Leder E.H."/>
        </authorList>
    </citation>
    <scope>NUCLEOTIDE SEQUENCE [LARGE SCALE GENOMIC DNA]</scope>
    <source>
        <strain evidence="3">Snail1</strain>
        <tissue evidence="3">Muscle</tissue>
    </source>
</reference>
<dbReference type="EMBL" id="JBAMIC010000014">
    <property type="protein sequence ID" value="KAK7096169.1"/>
    <property type="molecule type" value="Genomic_DNA"/>
</dbReference>
<accession>A0AAN9G659</accession>
<name>A0AAN9G659_9CAEN</name>
<dbReference type="Proteomes" id="UP001374579">
    <property type="component" value="Unassembled WGS sequence"/>
</dbReference>